<proteinExistence type="predicted"/>
<sequence>MGGSEAIISALQRGLEKHGGRLLLRSHVEQVAVEGGRAAGVVLRARGGGGDGRREVVRARKGVISNASVWDTARLLPEGSVPKEWRARSVATPQTGSFVHLHLGIDASGLPADLDCHHLFVDDWSDLDAPQNVRIASIPTVFDPSLAPPGKAVVHAYTAGNEPYSLWEGVRRGSPEYAALKEQRSQCLWKALERVIPDIRERAELTMVGTPLTHERFLRRNRGTYGPAISARGGTWPGNGTPLPGLSVCGDSCMPGIGVPAAAASGMMAANALAPVWSHLKTLDELRL</sequence>
<gene>
    <name evidence="1" type="ORF">MNEG_1298</name>
</gene>
<keyword evidence="1" id="KW-0413">Isomerase</keyword>
<reference evidence="1 2" key="1">
    <citation type="journal article" date="2013" name="BMC Genomics">
        <title>Reconstruction of the lipid metabolism for the microalga Monoraphidium neglectum from its genome sequence reveals characteristics suitable for biofuel production.</title>
        <authorList>
            <person name="Bogen C."/>
            <person name="Al-Dilaimi A."/>
            <person name="Albersmeier A."/>
            <person name="Wichmann J."/>
            <person name="Grundmann M."/>
            <person name="Rupp O."/>
            <person name="Lauersen K.J."/>
            <person name="Blifernez-Klassen O."/>
            <person name="Kalinowski J."/>
            <person name="Goesmann A."/>
            <person name="Mussgnug J.H."/>
            <person name="Kruse O."/>
        </authorList>
    </citation>
    <scope>NUCLEOTIDE SEQUENCE [LARGE SCALE GENOMIC DNA]</scope>
    <source>
        <strain evidence="1 2">SAG 48.87</strain>
    </source>
</reference>
<dbReference type="OrthoDB" id="7777654at2759"/>
<dbReference type="GO" id="GO:0016853">
    <property type="term" value="F:isomerase activity"/>
    <property type="evidence" value="ECO:0007669"/>
    <property type="project" value="UniProtKB-KW"/>
</dbReference>
<dbReference type="GeneID" id="25730396"/>
<dbReference type="SUPFAM" id="SSF51905">
    <property type="entry name" value="FAD/NAD(P)-binding domain"/>
    <property type="match status" value="1"/>
</dbReference>
<keyword evidence="2" id="KW-1185">Reference proteome</keyword>
<dbReference type="Gene3D" id="3.50.50.60">
    <property type="entry name" value="FAD/NAD(P)-binding domain"/>
    <property type="match status" value="1"/>
</dbReference>
<protein>
    <submittedName>
        <fullName evidence="1">Carotenoid isomerase</fullName>
        <ecNumber evidence="1">5.-.-.-</ecNumber>
    </submittedName>
</protein>
<dbReference type="EMBL" id="KK100346">
    <property type="protein sequence ID" value="KIZ06646.1"/>
    <property type="molecule type" value="Genomic_DNA"/>
</dbReference>
<dbReference type="GO" id="GO:0016116">
    <property type="term" value="P:carotenoid metabolic process"/>
    <property type="evidence" value="ECO:0007669"/>
    <property type="project" value="InterPro"/>
</dbReference>
<dbReference type="AlphaFoldDB" id="A0A0D2NQT6"/>
<name>A0A0D2NQT6_9CHLO</name>
<evidence type="ECO:0000313" key="1">
    <source>
        <dbReference type="EMBL" id="KIZ06646.1"/>
    </source>
</evidence>
<dbReference type="KEGG" id="mng:MNEG_1298"/>
<dbReference type="InterPro" id="IPR036188">
    <property type="entry name" value="FAD/NAD-bd_sf"/>
</dbReference>
<dbReference type="RefSeq" id="XP_013905665.1">
    <property type="nucleotide sequence ID" value="XM_014050211.1"/>
</dbReference>
<dbReference type="PANTHER" id="PTHR46313:SF6">
    <property type="entry name" value="FAD_NAD(P)-BINDING OXIDOREDUCTASE FAMILY PROTEIN"/>
    <property type="match status" value="1"/>
</dbReference>
<dbReference type="Proteomes" id="UP000054498">
    <property type="component" value="Unassembled WGS sequence"/>
</dbReference>
<evidence type="ECO:0000313" key="2">
    <source>
        <dbReference type="Proteomes" id="UP000054498"/>
    </source>
</evidence>
<accession>A0A0D2NQT6</accession>
<organism evidence="1 2">
    <name type="scientific">Monoraphidium neglectum</name>
    <dbReference type="NCBI Taxonomy" id="145388"/>
    <lineage>
        <taxon>Eukaryota</taxon>
        <taxon>Viridiplantae</taxon>
        <taxon>Chlorophyta</taxon>
        <taxon>core chlorophytes</taxon>
        <taxon>Chlorophyceae</taxon>
        <taxon>CS clade</taxon>
        <taxon>Sphaeropleales</taxon>
        <taxon>Selenastraceae</taxon>
        <taxon>Monoraphidium</taxon>
    </lineage>
</organism>
<dbReference type="STRING" id="145388.A0A0D2NQT6"/>
<dbReference type="InterPro" id="IPR045892">
    <property type="entry name" value="CrtISO-like"/>
</dbReference>
<dbReference type="PANTHER" id="PTHR46313">
    <property type="match status" value="1"/>
</dbReference>
<dbReference type="EC" id="5.-.-.-" evidence="1"/>